<dbReference type="Gene3D" id="1.20.1220.20">
    <property type="entry name" value="Uncharcterised protein PF01724"/>
    <property type="match status" value="1"/>
</dbReference>
<sequence>MNTQTPIPLSLYELDFQAWTETQAEYLRTHNMEQLDFENLAEEIAALGKQQQQELENRLGILLGHLLKWHYQPQFRSKSWQATIREQRRQINRLISKNPSLKSYWPEAMAEGYLNALDLVDRETPLKLSELPEVCPFSVDEIFDAPIEFECD</sequence>
<reference evidence="2" key="1">
    <citation type="submission" date="2023-07" db="EMBL/GenBank/DDBJ databases">
        <authorList>
            <person name="Luz R."/>
            <person name="Cordeiro R."/>
            <person name="Fonseca A."/>
            <person name="Goncalves V."/>
        </authorList>
    </citation>
    <scope>NUCLEOTIDE SEQUENCE [LARGE SCALE GENOMIC DNA]</scope>
    <source>
        <strain evidence="2">BACA0444</strain>
    </source>
</reference>
<dbReference type="PANTHER" id="PTHR34235">
    <property type="entry name" value="SLR1203 PROTEIN-RELATED"/>
    <property type="match status" value="1"/>
</dbReference>
<dbReference type="Pfam" id="PF01724">
    <property type="entry name" value="DUF29"/>
    <property type="match status" value="1"/>
</dbReference>
<dbReference type="EMBL" id="JAVMIP010000002">
    <property type="protein sequence ID" value="MDS3859712.1"/>
    <property type="molecule type" value="Genomic_DNA"/>
</dbReference>
<name>A0AAE4FR41_9CYAN</name>
<gene>
    <name evidence="1" type="ORF">RIF25_02710</name>
</gene>
<evidence type="ECO:0000313" key="2">
    <source>
        <dbReference type="Proteomes" id="UP001268256"/>
    </source>
</evidence>
<accession>A0AAE4FR41</accession>
<dbReference type="InterPro" id="IPR002636">
    <property type="entry name" value="DUF29"/>
</dbReference>
<evidence type="ECO:0000313" key="1">
    <source>
        <dbReference type="EMBL" id="MDS3859712.1"/>
    </source>
</evidence>
<proteinExistence type="predicted"/>
<dbReference type="AlphaFoldDB" id="A0AAE4FR41"/>
<dbReference type="RefSeq" id="WP_322877020.1">
    <property type="nucleotide sequence ID" value="NZ_JAVMIP010000002.1"/>
</dbReference>
<keyword evidence="2" id="KW-1185">Reference proteome</keyword>
<dbReference type="Proteomes" id="UP001268256">
    <property type="component" value="Unassembled WGS sequence"/>
</dbReference>
<protein>
    <submittedName>
        <fullName evidence="1">DUF29 domain-containing protein</fullName>
    </submittedName>
</protein>
<comment type="caution">
    <text evidence="1">The sequence shown here is derived from an EMBL/GenBank/DDBJ whole genome shotgun (WGS) entry which is preliminary data.</text>
</comment>
<organism evidence="1 2">
    <name type="scientific">Pseudocalidococcus azoricus BACA0444</name>
    <dbReference type="NCBI Taxonomy" id="2918990"/>
    <lineage>
        <taxon>Bacteria</taxon>
        <taxon>Bacillati</taxon>
        <taxon>Cyanobacteriota</taxon>
        <taxon>Cyanophyceae</taxon>
        <taxon>Acaryochloridales</taxon>
        <taxon>Thermosynechococcaceae</taxon>
        <taxon>Pseudocalidococcus</taxon>
        <taxon>Pseudocalidococcus azoricus</taxon>
    </lineage>
</organism>
<dbReference type="PANTHER" id="PTHR34235:SF4">
    <property type="entry name" value="SLR0291 PROTEIN"/>
    <property type="match status" value="1"/>
</dbReference>